<organism evidence="1">
    <name type="scientific">Turicibacter sanguinis</name>
    <dbReference type="NCBI Taxonomy" id="154288"/>
    <lineage>
        <taxon>Bacteria</taxon>
        <taxon>Bacillati</taxon>
        <taxon>Bacillota</taxon>
        <taxon>Erysipelotrichia</taxon>
        <taxon>Erysipelotrichales</taxon>
        <taxon>Turicibacteraceae</taxon>
        <taxon>Turicibacter</taxon>
    </lineage>
</organism>
<name>A0A6I3NFR3_9FIRM</name>
<dbReference type="InterPro" id="IPR029068">
    <property type="entry name" value="Glyas_Bleomycin-R_OHBP_Dase"/>
</dbReference>
<comment type="caution">
    <text evidence="1">The sequence shown here is derived from an EMBL/GenBank/DDBJ whole genome shotgun (WGS) entry which is preliminary data.</text>
</comment>
<dbReference type="InterPro" id="IPR004360">
    <property type="entry name" value="Glyas_Fos-R_dOase_dom"/>
</dbReference>
<dbReference type="PANTHER" id="PTHR36437">
    <property type="entry name" value="GLYOXALASE/BLEOMYCIN RESISTANCE PROTEIN/DIOXYGENASE"/>
    <property type="match status" value="1"/>
</dbReference>
<dbReference type="RefSeq" id="WP_129821333.1">
    <property type="nucleotide sequence ID" value="NZ_RCYV01000004.1"/>
</dbReference>
<reference evidence="1" key="1">
    <citation type="journal article" date="2019" name="Nat. Med.">
        <title>A library of human gut bacterial isolates paired with longitudinal multiomics data enables mechanistic microbiome research.</title>
        <authorList>
            <person name="Poyet M."/>
            <person name="Groussin M."/>
            <person name="Gibbons S.M."/>
            <person name="Avila-Pacheco J."/>
            <person name="Jiang X."/>
            <person name="Kearney S.M."/>
            <person name="Perrotta A.R."/>
            <person name="Berdy B."/>
            <person name="Zhao S."/>
            <person name="Lieberman T.D."/>
            <person name="Swanson P.K."/>
            <person name="Smith M."/>
            <person name="Roesemann S."/>
            <person name="Alexander J.E."/>
            <person name="Rich S.A."/>
            <person name="Livny J."/>
            <person name="Vlamakis H."/>
            <person name="Clish C."/>
            <person name="Bullock K."/>
            <person name="Deik A."/>
            <person name="Scott J."/>
            <person name="Pierce K.A."/>
            <person name="Xavier R.J."/>
            <person name="Alm E.J."/>
        </authorList>
    </citation>
    <scope>NUCLEOTIDE SEQUENCE</scope>
    <source>
        <strain evidence="1">BIOML-A179</strain>
    </source>
</reference>
<dbReference type="EMBL" id="WMQV01000002">
    <property type="protein sequence ID" value="MTL93160.1"/>
    <property type="molecule type" value="Genomic_DNA"/>
</dbReference>
<evidence type="ECO:0000313" key="1">
    <source>
        <dbReference type="EMBL" id="MTL93160.1"/>
    </source>
</evidence>
<dbReference type="Gene3D" id="3.10.180.10">
    <property type="entry name" value="2,3-Dihydroxybiphenyl 1,2-Dioxygenase, domain 1"/>
    <property type="match status" value="1"/>
</dbReference>
<dbReference type="SUPFAM" id="SSF54593">
    <property type="entry name" value="Glyoxalase/Bleomycin resistance protein/Dihydroxybiphenyl dioxygenase"/>
    <property type="match status" value="1"/>
</dbReference>
<dbReference type="InterPro" id="IPR037523">
    <property type="entry name" value="VOC_core"/>
</dbReference>
<accession>A0A6I3NFR3</accession>
<proteinExistence type="predicted"/>
<protein>
    <submittedName>
        <fullName evidence="1">VOC family protein</fullName>
    </submittedName>
</protein>
<dbReference type="PANTHER" id="PTHR36437:SF2">
    <property type="entry name" value="GLYOXALASE_BLEOMYCIN RESISTANCE PROTEIN_DIOXYGENASE"/>
    <property type="match status" value="1"/>
</dbReference>
<sequence>MINYISKVTIYVQNQDEAMAFWTEKMGFDCDIKPMGPDFKWVEVKPQTDSLTSFVIYEKALMKSQNPQTNVEHPSIILSTQDIQATYEEMKEKGIKVDDLKIMPYGKMFTFYDQDENHYMIREDK</sequence>
<dbReference type="PROSITE" id="PS51819">
    <property type="entry name" value="VOC"/>
    <property type="match status" value="1"/>
</dbReference>
<gene>
    <name evidence="1" type="ORF">GMA64_01320</name>
</gene>
<dbReference type="AlphaFoldDB" id="A0A6I3NFR3"/>
<dbReference type="Pfam" id="PF00903">
    <property type="entry name" value="Glyoxalase"/>
    <property type="match status" value="1"/>
</dbReference>